<reference evidence="1 2" key="1">
    <citation type="submission" date="2024-07" db="EMBL/GenBank/DDBJ databases">
        <title>Genomic Encyclopedia of Type Strains, Phase V (KMG-V): Genome sequencing to study the core and pangenomes of soil and plant-associated prokaryotes.</title>
        <authorList>
            <person name="Whitman W."/>
        </authorList>
    </citation>
    <scope>NUCLEOTIDE SEQUENCE [LARGE SCALE GENOMIC DNA]</scope>
    <source>
        <strain evidence="1 2">USDA 152</strain>
    </source>
</reference>
<evidence type="ECO:0000313" key="2">
    <source>
        <dbReference type="Proteomes" id="UP001565369"/>
    </source>
</evidence>
<proteinExistence type="predicted"/>
<keyword evidence="2" id="KW-1185">Reference proteome</keyword>
<protein>
    <recommendedName>
        <fullName evidence="3">DUF3047 domain-containing protein</fullName>
    </recommendedName>
</protein>
<organism evidence="1 2">
    <name type="scientific">Bradyrhizobium ottawaense</name>
    <dbReference type="NCBI Taxonomy" id="931866"/>
    <lineage>
        <taxon>Bacteria</taxon>
        <taxon>Pseudomonadati</taxon>
        <taxon>Pseudomonadota</taxon>
        <taxon>Alphaproteobacteria</taxon>
        <taxon>Hyphomicrobiales</taxon>
        <taxon>Nitrobacteraceae</taxon>
        <taxon>Bradyrhizobium</taxon>
    </lineage>
</organism>
<gene>
    <name evidence="1" type="ORF">ABIG07_007890</name>
</gene>
<dbReference type="Proteomes" id="UP001565369">
    <property type="component" value="Unassembled WGS sequence"/>
</dbReference>
<evidence type="ECO:0008006" key="3">
    <source>
        <dbReference type="Google" id="ProtNLM"/>
    </source>
</evidence>
<evidence type="ECO:0000313" key="1">
    <source>
        <dbReference type="EMBL" id="MEY9458942.1"/>
    </source>
</evidence>
<dbReference type="EMBL" id="JBGBZJ010000003">
    <property type="protein sequence ID" value="MEY9458942.1"/>
    <property type="molecule type" value="Genomic_DNA"/>
</dbReference>
<accession>A0ABV4G645</accession>
<comment type="caution">
    <text evidence="1">The sequence shown here is derived from an EMBL/GenBank/DDBJ whole genome shotgun (WGS) entry which is preliminary data.</text>
</comment>
<name>A0ABV4G645_9BRAD</name>
<sequence>MKTSDGAEFPAIEALMMNRITCTGLAVLMICIGLHSAAAQTVGSTYTSTAPKDCRQIGKPSELDGSTTRICPGKDGLLVLIAEDDLREIVSVGRNRKQAAEEPAAKVWFAPFNSSETTIEWRAVGAKPFAIIQRWHIADNADPDKQGRPNTRDMLVVTRLPPGPVCHVAYVDAIANPTTNELARKAADDFARGFACGKDEVKIIGTRGRAVELATMR</sequence>